<evidence type="ECO:0000313" key="1">
    <source>
        <dbReference type="EMBL" id="AWR86993.1"/>
    </source>
</evidence>
<dbReference type="EMBL" id="CP021130">
    <property type="protein sequence ID" value="AWR86993.1"/>
    <property type="molecule type" value="Genomic_DNA"/>
</dbReference>
<proteinExistence type="predicted"/>
<evidence type="ECO:0000313" key="2">
    <source>
        <dbReference type="Proteomes" id="UP000263013"/>
    </source>
</evidence>
<reference evidence="1 2" key="1">
    <citation type="submission" date="2017-05" db="EMBL/GenBank/DDBJ databases">
        <title>Complete genome sequence of Meiothermus taiwanensis WR-220.</title>
        <authorList>
            <person name="Wu W.-L."/>
            <person name="Lo W.-S."/>
            <person name="Kuo C.-H."/>
            <person name="Wu S.-H."/>
        </authorList>
    </citation>
    <scope>NUCLEOTIDE SEQUENCE [LARGE SCALE GENOMIC DNA]</scope>
    <source>
        <strain evidence="1 2">WR-220</strain>
    </source>
</reference>
<organism evidence="1 2">
    <name type="scientific">Meiothermus taiwanensis WR-220</name>
    <dbReference type="NCBI Taxonomy" id="1339250"/>
    <lineage>
        <taxon>Bacteria</taxon>
        <taxon>Thermotogati</taxon>
        <taxon>Deinococcota</taxon>
        <taxon>Deinococci</taxon>
        <taxon>Thermales</taxon>
        <taxon>Thermaceae</taxon>
        <taxon>Meiothermus</taxon>
    </lineage>
</organism>
<sequence>MVKPAGFSAPFHRLESFGGEGRKAGGLEAVLLGQATGYHPKKRLPEAIFLHPRARPSKGFRYADNLGWVGLPPEDSELTESGIKRFVLIGDQLRVEMSLGVVSGC</sequence>
<keyword evidence="2" id="KW-1185">Reference proteome</keyword>
<dbReference type="Proteomes" id="UP000263013">
    <property type="component" value="Chromosome"/>
</dbReference>
<accession>A0ABN5LXQ2</accession>
<name>A0ABN5LXQ2_9DEIN</name>
<gene>
    <name evidence="1" type="ORF">Mtai_v1c17570</name>
</gene>
<protein>
    <submittedName>
        <fullName evidence="1">Uncharacterized protein</fullName>
    </submittedName>
</protein>